<dbReference type="EMBL" id="CWQJ01000013">
    <property type="protein sequence ID" value="CSC29318.1"/>
    <property type="molecule type" value="Genomic_DNA"/>
</dbReference>
<reference evidence="1 2" key="1">
    <citation type="submission" date="2015-07" db="EMBL/GenBank/DDBJ databases">
        <authorList>
            <consortium name="Pathogen Informatics"/>
        </authorList>
    </citation>
    <scope>NUCLEOTIDE SEQUENCE [LARGE SCALE GENOMIC DNA]</scope>
    <source>
        <strain evidence="1 2">A325</strain>
    </source>
</reference>
<protein>
    <submittedName>
        <fullName evidence="1">Uncharacterized protein</fullName>
    </submittedName>
</protein>
<evidence type="ECO:0000313" key="2">
    <source>
        <dbReference type="Proteomes" id="UP000046067"/>
    </source>
</evidence>
<organism evidence="1 2">
    <name type="scientific">Vibrio cholerae</name>
    <dbReference type="NCBI Taxonomy" id="666"/>
    <lineage>
        <taxon>Bacteria</taxon>
        <taxon>Pseudomonadati</taxon>
        <taxon>Pseudomonadota</taxon>
        <taxon>Gammaproteobacteria</taxon>
        <taxon>Vibrionales</taxon>
        <taxon>Vibrionaceae</taxon>
        <taxon>Vibrio</taxon>
    </lineage>
</organism>
<name>A0A655Y355_VIBCL</name>
<dbReference type="AlphaFoldDB" id="A0A655Y355"/>
<dbReference type="Proteomes" id="UP000046067">
    <property type="component" value="Unassembled WGS sequence"/>
</dbReference>
<gene>
    <name evidence="1" type="ORF">ERS013201_02260</name>
</gene>
<accession>A0A655Y355</accession>
<evidence type="ECO:0000313" key="1">
    <source>
        <dbReference type="EMBL" id="CSC29318.1"/>
    </source>
</evidence>
<sequence length="75" mass="8271">MGSALSISQRPSAINMQLVGTTSEINALPQQRIPLALKIDIGLADFVALQPKVFDGQRKVRHPLMEFTIKIGDKR</sequence>
<proteinExistence type="predicted"/>